<reference evidence="5 6" key="1">
    <citation type="journal article" date="2013" name="Front. Plant Sci.">
        <title>The Reference Genome of the Halophytic Plant Eutrema salsugineum.</title>
        <authorList>
            <person name="Yang R."/>
            <person name="Jarvis D.E."/>
            <person name="Chen H."/>
            <person name="Beilstein M.A."/>
            <person name="Grimwood J."/>
            <person name="Jenkins J."/>
            <person name="Shu S."/>
            <person name="Prochnik S."/>
            <person name="Xin M."/>
            <person name="Ma C."/>
            <person name="Schmutz J."/>
            <person name="Wing R.A."/>
            <person name="Mitchell-Olds T."/>
            <person name="Schumaker K.S."/>
            <person name="Wang X."/>
        </authorList>
    </citation>
    <scope>NUCLEOTIDE SEQUENCE [LARGE SCALE GENOMIC DNA]</scope>
</reference>
<dbReference type="PROSITE" id="PS51015">
    <property type="entry name" value="YDG"/>
    <property type="match status" value="1"/>
</dbReference>
<dbReference type="PANTHER" id="PTHR45660">
    <property type="entry name" value="HISTONE-LYSINE N-METHYLTRANSFERASE SETMAR"/>
    <property type="match status" value="1"/>
</dbReference>
<keyword evidence="2 3" id="KW-0539">Nucleus</keyword>
<evidence type="ECO:0000313" key="5">
    <source>
        <dbReference type="EMBL" id="ESQ39864.1"/>
    </source>
</evidence>
<proteinExistence type="predicted"/>
<evidence type="ECO:0000256" key="1">
    <source>
        <dbReference type="ARBA" id="ARBA00004584"/>
    </source>
</evidence>
<keyword evidence="6" id="KW-1185">Reference proteome</keyword>
<dbReference type="GO" id="GO:0003690">
    <property type="term" value="F:double-stranded DNA binding"/>
    <property type="evidence" value="ECO:0007669"/>
    <property type="project" value="TreeGrafter"/>
</dbReference>
<dbReference type="GO" id="GO:0000775">
    <property type="term" value="C:chromosome, centromeric region"/>
    <property type="evidence" value="ECO:0007669"/>
    <property type="project" value="UniProtKB-SubCell"/>
</dbReference>
<dbReference type="EMBL" id="KI517465">
    <property type="protein sequence ID" value="ESQ39864.1"/>
    <property type="molecule type" value="Genomic_DNA"/>
</dbReference>
<gene>
    <name evidence="5" type="ORF">EUTSA_v10001149mg</name>
</gene>
<protein>
    <recommendedName>
        <fullName evidence="4">YDG domain-containing protein</fullName>
    </recommendedName>
</protein>
<evidence type="ECO:0000256" key="3">
    <source>
        <dbReference type="PROSITE-ProRule" id="PRU00358"/>
    </source>
</evidence>
<dbReference type="Gramene" id="ESQ39864">
    <property type="protein sequence ID" value="ESQ39864"/>
    <property type="gene ID" value="EUTSA_v10001149mg"/>
</dbReference>
<evidence type="ECO:0000259" key="4">
    <source>
        <dbReference type="PROSITE" id="PS51015"/>
    </source>
</evidence>
<dbReference type="OMA" id="NHITKAC"/>
<dbReference type="GO" id="GO:0042054">
    <property type="term" value="F:histone methyltransferase activity"/>
    <property type="evidence" value="ECO:0007669"/>
    <property type="project" value="TreeGrafter"/>
</dbReference>
<accession>V4L875</accession>
<dbReference type="InterPro" id="IPR015947">
    <property type="entry name" value="PUA-like_sf"/>
</dbReference>
<evidence type="ECO:0000313" key="6">
    <source>
        <dbReference type="Proteomes" id="UP000030689"/>
    </source>
</evidence>
<dbReference type="OrthoDB" id="5792673at2759"/>
<dbReference type="SMART" id="SM00466">
    <property type="entry name" value="SRA"/>
    <property type="match status" value="1"/>
</dbReference>
<dbReference type="InterPro" id="IPR051357">
    <property type="entry name" value="H3K9_HMTase_SUVAR3-9"/>
</dbReference>
<dbReference type="Gene3D" id="2.30.280.10">
    <property type="entry name" value="SRA-YDG"/>
    <property type="match status" value="1"/>
</dbReference>
<feature type="domain" description="YDG" evidence="4">
    <location>
        <begin position="205"/>
        <end position="353"/>
    </location>
</feature>
<dbReference type="GO" id="GO:0005634">
    <property type="term" value="C:nucleus"/>
    <property type="evidence" value="ECO:0007669"/>
    <property type="project" value="UniProtKB-SubCell"/>
</dbReference>
<organism evidence="5 6">
    <name type="scientific">Eutrema salsugineum</name>
    <name type="common">Saltwater cress</name>
    <name type="synonym">Sisymbrium salsugineum</name>
    <dbReference type="NCBI Taxonomy" id="72664"/>
    <lineage>
        <taxon>Eukaryota</taxon>
        <taxon>Viridiplantae</taxon>
        <taxon>Streptophyta</taxon>
        <taxon>Embryophyta</taxon>
        <taxon>Tracheophyta</taxon>
        <taxon>Spermatophyta</taxon>
        <taxon>Magnoliopsida</taxon>
        <taxon>eudicotyledons</taxon>
        <taxon>Gunneridae</taxon>
        <taxon>Pentapetalae</taxon>
        <taxon>rosids</taxon>
        <taxon>malvids</taxon>
        <taxon>Brassicales</taxon>
        <taxon>Brassicaceae</taxon>
        <taxon>Eutremeae</taxon>
        <taxon>Eutrema</taxon>
    </lineage>
</organism>
<dbReference type="Proteomes" id="UP000030689">
    <property type="component" value="Unassembled WGS sequence"/>
</dbReference>
<dbReference type="eggNOG" id="KOG1082">
    <property type="taxonomic scope" value="Eukaryota"/>
</dbReference>
<dbReference type="InterPro" id="IPR003105">
    <property type="entry name" value="SRA_YDG"/>
</dbReference>
<evidence type="ECO:0000256" key="2">
    <source>
        <dbReference type="ARBA" id="ARBA00023242"/>
    </source>
</evidence>
<dbReference type="KEGG" id="eus:EUTSA_v10001149mg"/>
<dbReference type="AlphaFoldDB" id="V4L875"/>
<dbReference type="SUPFAM" id="SSF88697">
    <property type="entry name" value="PUA domain-like"/>
    <property type="match status" value="1"/>
</dbReference>
<name>V4L875_EUTSA</name>
<dbReference type="Pfam" id="PF02182">
    <property type="entry name" value="SAD_SRA"/>
    <property type="match status" value="1"/>
</dbReference>
<dbReference type="InterPro" id="IPR036987">
    <property type="entry name" value="SRA-YDG_sf"/>
</dbReference>
<dbReference type="STRING" id="72664.V4L875"/>
<dbReference type="PANTHER" id="PTHR45660:SF45">
    <property type="entry name" value="YDG DOMAIN-CONTAINING PROTEIN"/>
    <property type="match status" value="1"/>
</dbReference>
<comment type="subcellular location">
    <subcellularLocation>
        <location evidence="1">Chromosome</location>
        <location evidence="1">Centromere</location>
    </subcellularLocation>
    <subcellularLocation>
        <location evidence="3">Nucleus</location>
    </subcellularLocation>
</comment>
<sequence length="366" mass="41490">MPAFSVDKFEEVESVDMIVKKAGFSLPTHGNIGKGRLVSDKRKILPFYGSKVKPLSTEEAMRLIASHSKTRKISHSSTYIHRKFMPAKVLQKQRNSPEKKKKMFSNATALKAKTHQQTQNIDDQRRSNQLGRIPVMQENHITKACSPREKVLKALRLFRIKYKELDRDRVVWRGESKSAAGRLVFDTLASLVREGKQVNAEKMIGSVPGVKIGDDFQFKTELSIIGLHFNIQGGIDYISRGGLKLATSIVSSEGNNGYIDRFDSDVLFYSGQGGNVRSKDPKLIKDQKLVTGNLGLANSMREKNPVRVIVGKKNLDQRERGKRYVYVGLYLVQEYWRERGPRGNVLFKFKLCRASGQPPIDLRDYC</sequence>